<evidence type="ECO:0000313" key="2">
    <source>
        <dbReference type="EMBL" id="GAA0169218.1"/>
    </source>
</evidence>
<dbReference type="Proteomes" id="UP001454036">
    <property type="component" value="Unassembled WGS sequence"/>
</dbReference>
<dbReference type="AlphaFoldDB" id="A0AAV3R2S3"/>
<gene>
    <name evidence="2" type="ORF">LIER_23748</name>
</gene>
<comment type="caution">
    <text evidence="2">The sequence shown here is derived from an EMBL/GenBank/DDBJ whole genome shotgun (WGS) entry which is preliminary data.</text>
</comment>
<name>A0AAV3R2S3_LITER</name>
<feature type="compositionally biased region" description="Polar residues" evidence="1">
    <location>
        <begin position="70"/>
        <end position="80"/>
    </location>
</feature>
<protein>
    <submittedName>
        <fullName evidence="2">Uncharacterized protein</fullName>
    </submittedName>
</protein>
<organism evidence="2 3">
    <name type="scientific">Lithospermum erythrorhizon</name>
    <name type="common">Purple gromwell</name>
    <name type="synonym">Lithospermum officinale var. erythrorhizon</name>
    <dbReference type="NCBI Taxonomy" id="34254"/>
    <lineage>
        <taxon>Eukaryota</taxon>
        <taxon>Viridiplantae</taxon>
        <taxon>Streptophyta</taxon>
        <taxon>Embryophyta</taxon>
        <taxon>Tracheophyta</taxon>
        <taxon>Spermatophyta</taxon>
        <taxon>Magnoliopsida</taxon>
        <taxon>eudicotyledons</taxon>
        <taxon>Gunneridae</taxon>
        <taxon>Pentapetalae</taxon>
        <taxon>asterids</taxon>
        <taxon>lamiids</taxon>
        <taxon>Boraginales</taxon>
        <taxon>Boraginaceae</taxon>
        <taxon>Boraginoideae</taxon>
        <taxon>Lithospermeae</taxon>
        <taxon>Lithospermum</taxon>
    </lineage>
</organism>
<dbReference type="EMBL" id="BAABME010006758">
    <property type="protein sequence ID" value="GAA0169218.1"/>
    <property type="molecule type" value="Genomic_DNA"/>
</dbReference>
<keyword evidence="3" id="KW-1185">Reference proteome</keyword>
<sequence>MAVDEAVNRSLPDKGGRATPAEPGEALKPLAVVKFKNNPNTIPQAPPCMTQTSAQGPASVQPPPLAHVKTSAQTLAHTRTQPPPTFGLRTSPATKTSAKPQALAPDIAALASDQTLTLTNPTPAIAAQNHPHANIAEHIPASALAPSAQDPAHNLAPAAHNFAPSQTSAQTSAQALAPSQLPAQTSAPTFIRTNPPPALAAQGPRTNPPHKNSTLPQGLAPALNNEAGIHADQPSSKLSTSPNPLPHEKPTPMHKLSYAQAALGLASFCTAEDTLPQPCLDYHNLKPMGIHDGKLSIRFKKGDKQ</sequence>
<reference evidence="2 3" key="1">
    <citation type="submission" date="2024-01" db="EMBL/GenBank/DDBJ databases">
        <title>The complete chloroplast genome sequence of Lithospermum erythrorhizon: insights into the phylogenetic relationship among Boraginaceae species and the maternal lineages of purple gromwells.</title>
        <authorList>
            <person name="Okada T."/>
            <person name="Watanabe K."/>
        </authorList>
    </citation>
    <scope>NUCLEOTIDE SEQUENCE [LARGE SCALE GENOMIC DNA]</scope>
</reference>
<evidence type="ECO:0000256" key="1">
    <source>
        <dbReference type="SAM" id="MobiDB-lite"/>
    </source>
</evidence>
<feature type="region of interest" description="Disordered" evidence="1">
    <location>
        <begin position="186"/>
        <end position="251"/>
    </location>
</feature>
<accession>A0AAV3R2S3</accession>
<feature type="compositionally biased region" description="Polar residues" evidence="1">
    <location>
        <begin position="37"/>
        <end position="58"/>
    </location>
</feature>
<proteinExistence type="predicted"/>
<evidence type="ECO:0000313" key="3">
    <source>
        <dbReference type="Proteomes" id="UP001454036"/>
    </source>
</evidence>
<feature type="compositionally biased region" description="Polar residues" evidence="1">
    <location>
        <begin position="233"/>
        <end position="242"/>
    </location>
</feature>
<feature type="region of interest" description="Disordered" evidence="1">
    <location>
        <begin position="1"/>
        <end position="93"/>
    </location>
</feature>